<dbReference type="InterPro" id="IPR036865">
    <property type="entry name" value="CRAL-TRIO_dom_sf"/>
</dbReference>
<feature type="compositionally biased region" description="Gly residues" evidence="1">
    <location>
        <begin position="338"/>
        <end position="348"/>
    </location>
</feature>
<dbReference type="InterPro" id="IPR001251">
    <property type="entry name" value="CRAL-TRIO_dom"/>
</dbReference>
<dbReference type="PANTHER" id="PTHR45657:SF3">
    <property type="entry name" value="TRANSPORTER, PUTATIVE (AFU_ORTHOLOGUE AFUA_5G09260)-RELATED"/>
    <property type="match status" value="1"/>
</dbReference>
<dbReference type="SUPFAM" id="SSF52087">
    <property type="entry name" value="CRAL/TRIO domain"/>
    <property type="match status" value="1"/>
</dbReference>
<feature type="compositionally biased region" description="Basic and acidic residues" evidence="1">
    <location>
        <begin position="356"/>
        <end position="375"/>
    </location>
</feature>
<keyword evidence="2" id="KW-0732">Signal</keyword>
<feature type="domain" description="CRAL-TRIO" evidence="3">
    <location>
        <begin position="128"/>
        <end position="296"/>
    </location>
</feature>
<protein>
    <submittedName>
        <fullName evidence="4">BQ5605_C014g07651 protein</fullName>
    </submittedName>
</protein>
<evidence type="ECO:0000256" key="2">
    <source>
        <dbReference type="SAM" id="SignalP"/>
    </source>
</evidence>
<feature type="chain" id="PRO_5015952246" evidence="2">
    <location>
        <begin position="27"/>
        <end position="413"/>
    </location>
</feature>
<dbReference type="PANTHER" id="PTHR45657">
    <property type="entry name" value="CRAL-TRIO DOMAIN-CONTAINING PROTEIN YKL091C-RELATED"/>
    <property type="match status" value="1"/>
</dbReference>
<dbReference type="SMART" id="SM01100">
    <property type="entry name" value="CRAL_TRIO_N"/>
    <property type="match status" value="1"/>
</dbReference>
<dbReference type="Gene3D" id="1.10.8.20">
    <property type="entry name" value="N-terminal domain of phosphatidylinositol transfer protein sec14p"/>
    <property type="match status" value="1"/>
</dbReference>
<dbReference type="InterPro" id="IPR036273">
    <property type="entry name" value="CRAL/TRIO_N_dom_sf"/>
</dbReference>
<evidence type="ECO:0000256" key="1">
    <source>
        <dbReference type="SAM" id="MobiDB-lite"/>
    </source>
</evidence>
<dbReference type="SMART" id="SM00516">
    <property type="entry name" value="SEC14"/>
    <property type="match status" value="1"/>
</dbReference>
<dbReference type="SUPFAM" id="SSF46938">
    <property type="entry name" value="CRAL/TRIO N-terminal domain"/>
    <property type="match status" value="1"/>
</dbReference>
<dbReference type="InterPro" id="IPR011074">
    <property type="entry name" value="CRAL/TRIO_N_dom"/>
</dbReference>
<sequence>MIAISPVINLNLRALLIAQLVRTVRAVSFTQLSGRIGHLTEAQTTAFDEFKQRLQDGGYYTPAEDGKEASHTEATIVRFLRARKFQVDGAYNQFVASEKWRKSEKVDDLYRNFNVDEFRTGQLVYSQWTGRRTIAGQPLVMYRLSELSKERINEYSKKADRVAPRLIALSETLPEFLVPFCNALPREHLEVPVDSVTSIIDISNVSLSKFWSLRTHLQMATQMQTANYPELLGHMYLVGAPGFFATVWGWIQKGFDQGTVEKMHILTEAEVFPTLSRYILPENIPKRYGGTLDFEYEDRPNLDAEAIALLELKDGEKLPRAPLRYREKEGLTILGTGRPAGEGEGMNGRGARKGAKYVEEEGKQNEGNGADEKLEANGVKENGSAAPPALEAAKEVPGAPIKDLAATLEGTTL</sequence>
<accession>A0A2X0NYF7</accession>
<feature type="signal peptide" evidence="2">
    <location>
        <begin position="1"/>
        <end position="26"/>
    </location>
</feature>
<dbReference type="InterPro" id="IPR051026">
    <property type="entry name" value="PI/PC_transfer"/>
</dbReference>
<dbReference type="AlphaFoldDB" id="A0A2X0NYF7"/>
<feature type="region of interest" description="Disordered" evidence="1">
    <location>
        <begin position="334"/>
        <end position="401"/>
    </location>
</feature>
<dbReference type="Proteomes" id="UP000249464">
    <property type="component" value="Unassembled WGS sequence"/>
</dbReference>
<dbReference type="Pfam" id="PF00650">
    <property type="entry name" value="CRAL_TRIO"/>
    <property type="match status" value="1"/>
</dbReference>
<reference evidence="4 5" key="1">
    <citation type="submission" date="2016-11" db="EMBL/GenBank/DDBJ databases">
        <authorList>
            <person name="Jaros S."/>
            <person name="Januszkiewicz K."/>
            <person name="Wedrychowicz H."/>
        </authorList>
    </citation>
    <scope>NUCLEOTIDE SEQUENCE [LARGE SCALE GENOMIC DNA]</scope>
</reference>
<dbReference type="EMBL" id="FQNC01000016">
    <property type="protein sequence ID" value="SGY19445.1"/>
    <property type="molecule type" value="Genomic_DNA"/>
</dbReference>
<evidence type="ECO:0000313" key="5">
    <source>
        <dbReference type="Proteomes" id="UP000249464"/>
    </source>
</evidence>
<proteinExistence type="predicted"/>
<name>A0A2X0NYF7_9BASI</name>
<dbReference type="STRING" id="796604.A0A2X0NYF7"/>
<dbReference type="PROSITE" id="PS50191">
    <property type="entry name" value="CRAL_TRIO"/>
    <property type="match status" value="1"/>
</dbReference>
<evidence type="ECO:0000259" key="3">
    <source>
        <dbReference type="PROSITE" id="PS50191"/>
    </source>
</evidence>
<organism evidence="4 5">
    <name type="scientific">Microbotryum silenes-dioicae</name>
    <dbReference type="NCBI Taxonomy" id="796604"/>
    <lineage>
        <taxon>Eukaryota</taxon>
        <taxon>Fungi</taxon>
        <taxon>Dikarya</taxon>
        <taxon>Basidiomycota</taxon>
        <taxon>Pucciniomycotina</taxon>
        <taxon>Microbotryomycetes</taxon>
        <taxon>Microbotryales</taxon>
        <taxon>Microbotryaceae</taxon>
        <taxon>Microbotryum</taxon>
    </lineage>
</organism>
<evidence type="ECO:0000313" key="4">
    <source>
        <dbReference type="EMBL" id="SGY19445.1"/>
    </source>
</evidence>
<dbReference type="Gene3D" id="3.40.525.10">
    <property type="entry name" value="CRAL-TRIO lipid binding domain"/>
    <property type="match status" value="1"/>
</dbReference>
<dbReference type="Pfam" id="PF03765">
    <property type="entry name" value="CRAL_TRIO_N"/>
    <property type="match status" value="1"/>
</dbReference>
<gene>
    <name evidence="4" type="primary">BQ5605_C014g07651</name>
    <name evidence="4" type="ORF">BQ5605_C014G07651</name>
</gene>
<dbReference type="CDD" id="cd00170">
    <property type="entry name" value="SEC14"/>
    <property type="match status" value="1"/>
</dbReference>
<keyword evidence="5" id="KW-1185">Reference proteome</keyword>